<dbReference type="GO" id="GO:0005886">
    <property type="term" value="C:plasma membrane"/>
    <property type="evidence" value="ECO:0000318"/>
    <property type="project" value="GO_Central"/>
</dbReference>
<protein>
    <recommendedName>
        <fullName evidence="4">Ig-like domain-containing protein</fullName>
    </recommendedName>
</protein>
<keyword evidence="2" id="KW-0391">Immunity</keyword>
<keyword evidence="6" id="KW-1185">Reference proteome</keyword>
<dbReference type="InterPro" id="IPR013106">
    <property type="entry name" value="Ig_V-set"/>
</dbReference>
<dbReference type="AlphaFoldDB" id="A0A0B4J1C6"/>
<dbReference type="Ensembl" id="ENSECAT00000024291.4">
    <property type="protein sequence ID" value="ENSECAP00000020176.3"/>
    <property type="gene ID" value="ENSECAG00000022772.4"/>
</dbReference>
<dbReference type="GeneTree" id="ENSGT00940000154460"/>
<feature type="signal peptide" evidence="3">
    <location>
        <begin position="1"/>
        <end position="33"/>
    </location>
</feature>
<dbReference type="InterPro" id="IPR050413">
    <property type="entry name" value="TCR_beta_variable"/>
</dbReference>
<sequence length="135" mass="15407">MPHQDWPQPHPSPTMDSRLFCCVIFGLLGVGHMETGISQTPSHYIREMGQNISLRCEPISSHFYFYWYRQTLEKGVEFLISVYNKVPSEKADFLKDRFSAEMPDGSRFTLKIQPVQLGDSAVYLCASSLATALQR</sequence>
<dbReference type="InterPro" id="IPR013783">
    <property type="entry name" value="Ig-like_fold"/>
</dbReference>
<dbReference type="PANTHER" id="PTHR23268:SF45">
    <property type="entry name" value="T CELL RECEPTOR BETA VARIABLE 2"/>
    <property type="match status" value="1"/>
</dbReference>
<dbReference type="Bgee" id="ENSECAG00000022772">
    <property type="expression patterns" value="Expressed in leukocyte and 9 other cell types or tissues"/>
</dbReference>
<dbReference type="GO" id="GO:0002376">
    <property type="term" value="P:immune system process"/>
    <property type="evidence" value="ECO:0007669"/>
    <property type="project" value="UniProtKB-KW"/>
</dbReference>
<reference evidence="5 6" key="1">
    <citation type="journal article" date="2009" name="Science">
        <title>Genome sequence, comparative analysis, and population genetics of the domestic horse.</title>
        <authorList>
            <consortium name="Broad Institute Genome Sequencing Platform"/>
            <consortium name="Broad Institute Whole Genome Assembly Team"/>
            <person name="Wade C.M."/>
            <person name="Giulotto E."/>
            <person name="Sigurdsson S."/>
            <person name="Zoli M."/>
            <person name="Gnerre S."/>
            <person name="Imsland F."/>
            <person name="Lear T.L."/>
            <person name="Adelson D.L."/>
            <person name="Bailey E."/>
            <person name="Bellone R.R."/>
            <person name="Bloecker H."/>
            <person name="Distl O."/>
            <person name="Edgar R.C."/>
            <person name="Garber M."/>
            <person name="Leeb T."/>
            <person name="Mauceli E."/>
            <person name="MacLeod J.N."/>
            <person name="Penedo M.C.T."/>
            <person name="Raison J.M."/>
            <person name="Sharpe T."/>
            <person name="Vogel J."/>
            <person name="Andersson L."/>
            <person name="Antczak D.F."/>
            <person name="Biagi T."/>
            <person name="Binns M.M."/>
            <person name="Chowdhary B.P."/>
            <person name="Coleman S.J."/>
            <person name="Della Valle G."/>
            <person name="Fryc S."/>
            <person name="Guerin G."/>
            <person name="Hasegawa T."/>
            <person name="Hill E.W."/>
            <person name="Jurka J."/>
            <person name="Kiialainen A."/>
            <person name="Lindgren G."/>
            <person name="Liu J."/>
            <person name="Magnani E."/>
            <person name="Mickelson J.R."/>
            <person name="Murray J."/>
            <person name="Nergadze S.G."/>
            <person name="Onofrio R."/>
            <person name="Pedroni S."/>
            <person name="Piras M.F."/>
            <person name="Raudsepp T."/>
            <person name="Rocchi M."/>
            <person name="Roeed K.H."/>
            <person name="Ryder O.A."/>
            <person name="Searle S."/>
            <person name="Skow L."/>
            <person name="Swinburne J.E."/>
            <person name="Syvaenen A.C."/>
            <person name="Tozaki T."/>
            <person name="Valberg S.J."/>
            <person name="Vaudin M."/>
            <person name="White J.R."/>
            <person name="Zody M.C."/>
            <person name="Lander E.S."/>
            <person name="Lindblad-Toh K."/>
        </authorList>
    </citation>
    <scope>NUCLEOTIDE SEQUENCE [LARGE SCALE GENOMIC DNA]</scope>
    <source>
        <strain evidence="5 6">Thoroughbred</strain>
    </source>
</reference>
<dbReference type="SMART" id="SM00406">
    <property type="entry name" value="IGv"/>
    <property type="match status" value="1"/>
</dbReference>
<dbReference type="Proteomes" id="UP000002281">
    <property type="component" value="Chromosome 4"/>
</dbReference>
<evidence type="ECO:0000313" key="6">
    <source>
        <dbReference type="Proteomes" id="UP000002281"/>
    </source>
</evidence>
<reference evidence="5" key="2">
    <citation type="submission" date="2025-08" db="UniProtKB">
        <authorList>
            <consortium name="Ensembl"/>
        </authorList>
    </citation>
    <scope>IDENTIFICATION</scope>
    <source>
        <strain evidence="5">Thoroughbred</strain>
    </source>
</reference>
<evidence type="ECO:0000313" key="5">
    <source>
        <dbReference type="Ensembl" id="ENSECAP00000020176.3"/>
    </source>
</evidence>
<feature type="chain" id="PRO_5040415122" description="Ig-like domain-containing protein" evidence="3">
    <location>
        <begin position="34"/>
        <end position="135"/>
    </location>
</feature>
<dbReference type="SUPFAM" id="SSF48726">
    <property type="entry name" value="Immunoglobulin"/>
    <property type="match status" value="1"/>
</dbReference>
<evidence type="ECO:0000259" key="4">
    <source>
        <dbReference type="PROSITE" id="PS50835"/>
    </source>
</evidence>
<feature type="domain" description="Ig-like" evidence="4">
    <location>
        <begin position="35"/>
        <end position="135"/>
    </location>
</feature>
<name>A0A0B4J1C6_HORSE</name>
<reference evidence="5" key="3">
    <citation type="submission" date="2025-09" db="UniProtKB">
        <authorList>
            <consortium name="Ensembl"/>
        </authorList>
    </citation>
    <scope>IDENTIFICATION</scope>
    <source>
        <strain evidence="5">Thoroughbred</strain>
    </source>
</reference>
<dbReference type="InterPro" id="IPR036179">
    <property type="entry name" value="Ig-like_dom_sf"/>
</dbReference>
<evidence type="ECO:0000256" key="1">
    <source>
        <dbReference type="ARBA" id="ARBA00022729"/>
    </source>
</evidence>
<dbReference type="Pfam" id="PF07686">
    <property type="entry name" value="V-set"/>
    <property type="match status" value="1"/>
</dbReference>
<dbReference type="PANTHER" id="PTHR23268">
    <property type="entry name" value="T-CELL RECEPTOR BETA CHAIN"/>
    <property type="match status" value="1"/>
</dbReference>
<dbReference type="STRING" id="9796.ENSECAP00000020176"/>
<dbReference type="InParanoid" id="A0A0B4J1C6"/>
<dbReference type="PaxDb" id="9796-ENSECAP00000020176"/>
<dbReference type="Gene3D" id="2.60.40.10">
    <property type="entry name" value="Immunoglobulins"/>
    <property type="match status" value="1"/>
</dbReference>
<proteinExistence type="predicted"/>
<dbReference type="PROSITE" id="PS50835">
    <property type="entry name" value="IG_LIKE"/>
    <property type="match status" value="1"/>
</dbReference>
<dbReference type="InterPro" id="IPR007110">
    <property type="entry name" value="Ig-like_dom"/>
</dbReference>
<evidence type="ECO:0000256" key="3">
    <source>
        <dbReference type="SAM" id="SignalP"/>
    </source>
</evidence>
<dbReference type="GO" id="GO:0007166">
    <property type="term" value="P:cell surface receptor signaling pathway"/>
    <property type="evidence" value="ECO:0000318"/>
    <property type="project" value="GO_Central"/>
</dbReference>
<evidence type="ECO:0000256" key="2">
    <source>
        <dbReference type="ARBA" id="ARBA00022859"/>
    </source>
</evidence>
<keyword evidence="1 3" id="KW-0732">Signal</keyword>
<accession>A0A0B4J1C6</accession>
<organism evidence="5 6">
    <name type="scientific">Equus caballus</name>
    <name type="common">Horse</name>
    <dbReference type="NCBI Taxonomy" id="9796"/>
    <lineage>
        <taxon>Eukaryota</taxon>
        <taxon>Metazoa</taxon>
        <taxon>Chordata</taxon>
        <taxon>Craniata</taxon>
        <taxon>Vertebrata</taxon>
        <taxon>Euteleostomi</taxon>
        <taxon>Mammalia</taxon>
        <taxon>Eutheria</taxon>
        <taxon>Laurasiatheria</taxon>
        <taxon>Perissodactyla</taxon>
        <taxon>Equidae</taxon>
        <taxon>Equus</taxon>
    </lineage>
</organism>